<reference evidence="4 5" key="1">
    <citation type="submission" date="2020-04" db="EMBL/GenBank/DDBJ databases">
        <authorList>
            <person name="Wallbank WR R."/>
            <person name="Pardo Diaz C."/>
            <person name="Kozak K."/>
            <person name="Martin S."/>
            <person name="Jiggins C."/>
            <person name="Moest M."/>
            <person name="Warren A I."/>
            <person name="Byers J.R.P. K."/>
            <person name="Montejo-Kovacevich G."/>
            <person name="Yen C E."/>
        </authorList>
    </citation>
    <scope>NUCLEOTIDE SEQUENCE [LARGE SCALE GENOMIC DNA]</scope>
</reference>
<protein>
    <submittedName>
        <fullName evidence="2">Uncharacterized protein</fullName>
    </submittedName>
</protein>
<evidence type="ECO:0000256" key="1">
    <source>
        <dbReference type="SAM" id="MobiDB-lite"/>
    </source>
</evidence>
<comment type="caution">
    <text evidence="2">The sequence shown here is derived from an EMBL/GenBank/DDBJ whole genome shotgun (WGS) entry which is preliminary data.</text>
</comment>
<gene>
    <name evidence="2" type="ORF">APLA_LOCUS11189</name>
    <name evidence="3" type="ORF">APLA_LOCUS15467</name>
</gene>
<dbReference type="OrthoDB" id="7430663at2759"/>
<accession>A0A8S1ANG1</accession>
<dbReference type="Proteomes" id="UP000494106">
    <property type="component" value="Unassembled WGS sequence"/>
</dbReference>
<evidence type="ECO:0000313" key="4">
    <source>
        <dbReference type="Proteomes" id="UP000494106"/>
    </source>
</evidence>
<dbReference type="AlphaFoldDB" id="A0A8S1ANG1"/>
<evidence type="ECO:0000313" key="3">
    <source>
        <dbReference type="EMBL" id="CAB3255889.1"/>
    </source>
</evidence>
<feature type="region of interest" description="Disordered" evidence="1">
    <location>
        <begin position="1"/>
        <end position="23"/>
    </location>
</feature>
<evidence type="ECO:0000313" key="2">
    <source>
        <dbReference type="EMBL" id="CAB3247119.1"/>
    </source>
</evidence>
<sequence length="140" mass="15998">MKKSKRPYYSPSERSVATTVSSRSGYTCATASMYSGYSDKSDRDDRNVRSDHYRNPAYGKIKLGLKKSNPAAIVLWAFHKIPSRQGLTSRRVIGFLKQHYQTLDDPKRTGKSLSAMLRCAVEFGLLQKRNNRFFLVAKKR</sequence>
<dbReference type="EMBL" id="CADEBD010000443">
    <property type="protein sequence ID" value="CAB3255889.1"/>
    <property type="molecule type" value="Genomic_DNA"/>
</dbReference>
<keyword evidence="4" id="KW-1185">Reference proteome</keyword>
<evidence type="ECO:0000313" key="5">
    <source>
        <dbReference type="Proteomes" id="UP000494256"/>
    </source>
</evidence>
<dbReference type="Proteomes" id="UP000494256">
    <property type="component" value="Unassembled WGS sequence"/>
</dbReference>
<dbReference type="EMBL" id="CADEBC010000530">
    <property type="protein sequence ID" value="CAB3247119.1"/>
    <property type="molecule type" value="Genomic_DNA"/>
</dbReference>
<feature type="compositionally biased region" description="Polar residues" evidence="1">
    <location>
        <begin position="12"/>
        <end position="23"/>
    </location>
</feature>
<organism evidence="2 4">
    <name type="scientific">Arctia plantaginis</name>
    <name type="common">Wood tiger moth</name>
    <name type="synonym">Phalaena plantaginis</name>
    <dbReference type="NCBI Taxonomy" id="874455"/>
    <lineage>
        <taxon>Eukaryota</taxon>
        <taxon>Metazoa</taxon>
        <taxon>Ecdysozoa</taxon>
        <taxon>Arthropoda</taxon>
        <taxon>Hexapoda</taxon>
        <taxon>Insecta</taxon>
        <taxon>Pterygota</taxon>
        <taxon>Neoptera</taxon>
        <taxon>Endopterygota</taxon>
        <taxon>Lepidoptera</taxon>
        <taxon>Glossata</taxon>
        <taxon>Ditrysia</taxon>
        <taxon>Noctuoidea</taxon>
        <taxon>Erebidae</taxon>
        <taxon>Arctiinae</taxon>
        <taxon>Arctia</taxon>
    </lineage>
</organism>
<proteinExistence type="predicted"/>
<name>A0A8S1ANG1_ARCPL</name>